<evidence type="ECO:0000256" key="1">
    <source>
        <dbReference type="ARBA" id="ARBA00007626"/>
    </source>
</evidence>
<evidence type="ECO:0000256" key="3">
    <source>
        <dbReference type="PROSITE-ProRule" id="PRU00708"/>
    </source>
</evidence>
<evidence type="ECO:0008006" key="6">
    <source>
        <dbReference type="Google" id="ProtNLM"/>
    </source>
</evidence>
<comment type="similarity">
    <text evidence="1">Belongs to the PPR family. P subfamily.</text>
</comment>
<dbReference type="Pfam" id="PF13041">
    <property type="entry name" value="PPR_2"/>
    <property type="match status" value="3"/>
</dbReference>
<keyword evidence="5" id="KW-1185">Reference proteome</keyword>
<organism evidence="4 5">
    <name type="scientific">Gossypium darwinii</name>
    <name type="common">Darwin's cotton</name>
    <name type="synonym">Gossypium barbadense var. darwinii</name>
    <dbReference type="NCBI Taxonomy" id="34276"/>
    <lineage>
        <taxon>Eukaryota</taxon>
        <taxon>Viridiplantae</taxon>
        <taxon>Streptophyta</taxon>
        <taxon>Embryophyta</taxon>
        <taxon>Tracheophyta</taxon>
        <taxon>Spermatophyta</taxon>
        <taxon>Magnoliopsida</taxon>
        <taxon>eudicotyledons</taxon>
        <taxon>Gunneridae</taxon>
        <taxon>Pentapetalae</taxon>
        <taxon>rosids</taxon>
        <taxon>malvids</taxon>
        <taxon>Malvales</taxon>
        <taxon>Malvaceae</taxon>
        <taxon>Malvoideae</taxon>
        <taxon>Gossypium</taxon>
    </lineage>
</organism>
<feature type="repeat" description="PPR" evidence="3">
    <location>
        <begin position="300"/>
        <end position="334"/>
    </location>
</feature>
<evidence type="ECO:0000313" key="5">
    <source>
        <dbReference type="Proteomes" id="UP000323506"/>
    </source>
</evidence>
<feature type="repeat" description="PPR" evidence="3">
    <location>
        <begin position="335"/>
        <end position="369"/>
    </location>
</feature>
<keyword evidence="2" id="KW-0677">Repeat</keyword>
<accession>A0A5D2A270</accession>
<protein>
    <recommendedName>
        <fullName evidence="6">Pentacotripeptide-repeat region of PRORP domain-containing protein</fullName>
    </recommendedName>
</protein>
<sequence>MQQTNAEDMKIPKPISPFRLSSLLRTQKDPTLAFNLFKNPIPDLRPTAKPFRYSLLSYDLIITKLGRVKMFQEMEQVLHQLKSDTRIVPEEIIFCNVIKFYGRAKLHDRALQVFDEMPQYRCPRTVKAVNSLLHALLTSEKFDDMKQVFLGMEKYARPDACTYNILIRACCLNGCLDDAWNLFDEMQRKGVKPDQVTFGTLINALCVELKIKEAFKLKNDMVKIHKVSPNTRLYEGMITELCSIGELTWAFRLKDEMITNNMKPNSAIYNTLISGLFNVGRQDEACRVFEEMELNGIKPDTTTYNVMINEFCKVKDFGSAYRVLKEMPDKGCKPNIISYNMLIGVLCKDGKWSEANDLFEDIPGQGCKPDVVSYRMLFDGLCGGSQLKKAAFILDEMVFKGYVPHSASIHKFVSGLCQVENKKLLFRVLESLAKRNAVDEGTWLMVVSRVFQEDDHKLCIASQILDDLLL</sequence>
<gene>
    <name evidence="4" type="ORF">ES288_D13G189100v1</name>
</gene>
<dbReference type="Pfam" id="PF01535">
    <property type="entry name" value="PPR"/>
    <property type="match status" value="1"/>
</dbReference>
<feature type="repeat" description="PPR" evidence="3">
    <location>
        <begin position="370"/>
        <end position="404"/>
    </location>
</feature>
<evidence type="ECO:0000256" key="2">
    <source>
        <dbReference type="ARBA" id="ARBA00022737"/>
    </source>
</evidence>
<dbReference type="AlphaFoldDB" id="A0A5D2A270"/>
<dbReference type="Proteomes" id="UP000323506">
    <property type="component" value="Chromosome D13"/>
</dbReference>
<reference evidence="4 5" key="1">
    <citation type="submission" date="2019-06" db="EMBL/GenBank/DDBJ databases">
        <title>WGS assembly of Gossypium darwinii.</title>
        <authorList>
            <person name="Chen Z.J."/>
            <person name="Sreedasyam A."/>
            <person name="Ando A."/>
            <person name="Song Q."/>
            <person name="De L."/>
            <person name="Hulse-Kemp A."/>
            <person name="Ding M."/>
            <person name="Ye W."/>
            <person name="Kirkbride R."/>
            <person name="Jenkins J."/>
            <person name="Plott C."/>
            <person name="Lovell J."/>
            <person name="Lin Y.-M."/>
            <person name="Vaughn R."/>
            <person name="Liu B."/>
            <person name="Li W."/>
            <person name="Simpson S."/>
            <person name="Scheffler B."/>
            <person name="Saski C."/>
            <person name="Grover C."/>
            <person name="Hu G."/>
            <person name="Conover J."/>
            <person name="Carlson J."/>
            <person name="Shu S."/>
            <person name="Boston L."/>
            <person name="Williams M."/>
            <person name="Peterson D."/>
            <person name="Mcgee K."/>
            <person name="Jones D."/>
            <person name="Wendel J."/>
            <person name="Stelly D."/>
            <person name="Grimwood J."/>
            <person name="Schmutz J."/>
        </authorList>
    </citation>
    <scope>NUCLEOTIDE SEQUENCE [LARGE SCALE GENOMIC DNA]</scope>
    <source>
        <strain evidence="4">1808015.09</strain>
    </source>
</reference>
<name>A0A5D2A270_GOSDA</name>
<feature type="repeat" description="PPR" evidence="3">
    <location>
        <begin position="265"/>
        <end position="299"/>
    </location>
</feature>
<dbReference type="EMBL" id="CM017713">
    <property type="protein sequence ID" value="TYG38028.1"/>
    <property type="molecule type" value="Genomic_DNA"/>
</dbReference>
<evidence type="ECO:0000313" key="4">
    <source>
        <dbReference type="EMBL" id="TYG38028.1"/>
    </source>
</evidence>
<dbReference type="NCBIfam" id="TIGR00756">
    <property type="entry name" value="PPR"/>
    <property type="match status" value="7"/>
</dbReference>
<dbReference type="PROSITE" id="PS51375">
    <property type="entry name" value="PPR"/>
    <property type="match status" value="6"/>
</dbReference>
<proteinExistence type="inferred from homology"/>
<dbReference type="InterPro" id="IPR002885">
    <property type="entry name" value="PPR_rpt"/>
</dbReference>
<feature type="repeat" description="PPR" evidence="3">
    <location>
        <begin position="230"/>
        <end position="264"/>
    </location>
</feature>
<feature type="repeat" description="PPR" evidence="3">
    <location>
        <begin position="159"/>
        <end position="193"/>
    </location>
</feature>
<dbReference type="Gene3D" id="1.25.40.10">
    <property type="entry name" value="Tetratricopeptide repeat domain"/>
    <property type="match status" value="5"/>
</dbReference>
<dbReference type="InterPro" id="IPR011990">
    <property type="entry name" value="TPR-like_helical_dom_sf"/>
</dbReference>
<dbReference type="PANTHER" id="PTHR47941">
    <property type="entry name" value="PENTATRICOPEPTIDE REPEAT-CONTAINING PROTEIN 3, MITOCHONDRIAL"/>
    <property type="match status" value="1"/>
</dbReference>